<evidence type="ECO:0000313" key="9">
    <source>
        <dbReference type="EMBL" id="KAL3632660.1"/>
    </source>
</evidence>
<keyword evidence="10" id="KW-1185">Reference proteome</keyword>
<dbReference type="GO" id="GO:0003677">
    <property type="term" value="F:DNA binding"/>
    <property type="evidence" value="ECO:0007669"/>
    <property type="project" value="UniProtKB-KW"/>
</dbReference>
<dbReference type="AlphaFoldDB" id="A0ABD3CRR2"/>
<dbReference type="PROSITE" id="PS50090">
    <property type="entry name" value="MYB_LIKE"/>
    <property type="match status" value="2"/>
</dbReference>
<dbReference type="PROSITE" id="PS51294">
    <property type="entry name" value="HTH_MYB"/>
    <property type="match status" value="2"/>
</dbReference>
<feature type="domain" description="HTH myb-type" evidence="8">
    <location>
        <begin position="67"/>
        <end position="118"/>
    </location>
</feature>
<keyword evidence="4" id="KW-0238">DNA-binding</keyword>
<evidence type="ECO:0000256" key="1">
    <source>
        <dbReference type="ARBA" id="ARBA00004123"/>
    </source>
</evidence>
<keyword evidence="6" id="KW-0539">Nucleus</keyword>
<keyword evidence="2" id="KW-0677">Repeat</keyword>
<reference evidence="10" key="1">
    <citation type="journal article" date="2024" name="IScience">
        <title>Strigolactones Initiate the Formation of Haustorium-like Structures in Castilleja.</title>
        <authorList>
            <person name="Buerger M."/>
            <person name="Peterson D."/>
            <person name="Chory J."/>
        </authorList>
    </citation>
    <scope>NUCLEOTIDE SEQUENCE [LARGE SCALE GENOMIC DNA]</scope>
</reference>
<dbReference type="Gene3D" id="1.10.10.60">
    <property type="entry name" value="Homeodomain-like"/>
    <property type="match status" value="2"/>
</dbReference>
<dbReference type="PANTHER" id="PTHR45614">
    <property type="entry name" value="MYB PROTEIN-RELATED"/>
    <property type="match status" value="1"/>
</dbReference>
<feature type="domain" description="Myb-like" evidence="7">
    <location>
        <begin position="119"/>
        <end position="169"/>
    </location>
</feature>
<gene>
    <name evidence="9" type="ORF">CASFOL_025644</name>
</gene>
<dbReference type="InterPro" id="IPR001005">
    <property type="entry name" value="SANT/Myb"/>
</dbReference>
<evidence type="ECO:0000256" key="2">
    <source>
        <dbReference type="ARBA" id="ARBA00022737"/>
    </source>
</evidence>
<feature type="domain" description="HTH myb-type" evidence="8">
    <location>
        <begin position="119"/>
        <end position="173"/>
    </location>
</feature>
<evidence type="ECO:0000256" key="5">
    <source>
        <dbReference type="ARBA" id="ARBA00023163"/>
    </source>
</evidence>
<evidence type="ECO:0000256" key="4">
    <source>
        <dbReference type="ARBA" id="ARBA00023125"/>
    </source>
</evidence>
<dbReference type="GO" id="GO:0005634">
    <property type="term" value="C:nucleus"/>
    <property type="evidence" value="ECO:0007669"/>
    <property type="project" value="UniProtKB-SubCell"/>
</dbReference>
<comment type="subcellular location">
    <subcellularLocation>
        <location evidence="1">Nucleus</location>
    </subcellularLocation>
</comment>
<evidence type="ECO:0000256" key="6">
    <source>
        <dbReference type="ARBA" id="ARBA00023242"/>
    </source>
</evidence>
<dbReference type="CDD" id="cd00167">
    <property type="entry name" value="SANT"/>
    <property type="match status" value="2"/>
</dbReference>
<dbReference type="SMART" id="SM00717">
    <property type="entry name" value="SANT"/>
    <property type="match status" value="2"/>
</dbReference>
<dbReference type="FunFam" id="1.10.10.60:FF:000060">
    <property type="entry name" value="MYB transcription factor"/>
    <property type="match status" value="1"/>
</dbReference>
<sequence length="352" mass="39588">MFKNKNHSQTLDLQHLMSNGDEIASNGIQDLTFIPPRGSPKLDLGYLHEREIRGSFGTEKRRKIGHTKLCSRGHWRPHEDAKLKELVTQLGPQNWNLIAEKLRGRSGKSCRLRWFNQLDPRINKRAFSEEEEERLLMAHSIYGNKWAMIARLFPGRTDNAVKNHYHVVTARKNRVANNSVNNRGSRNYTKPCYCPFSSSSSTHDVKYLEMIGNYACSEISTATISSNNSDCGKNNFDESVVSTCTELSLTTVKVIAQNLMDCQSGEKSMVGMGRSEMKIQGNISNYLYEKGPKCNKAENVGHNHQKSDSNSEVVSATESVVANNSRANLYMCGENEKKRKVAFIDFLGVGAT</sequence>
<dbReference type="Pfam" id="PF13921">
    <property type="entry name" value="Myb_DNA-bind_6"/>
    <property type="match status" value="1"/>
</dbReference>
<keyword evidence="5" id="KW-0804">Transcription</keyword>
<evidence type="ECO:0000313" key="10">
    <source>
        <dbReference type="Proteomes" id="UP001632038"/>
    </source>
</evidence>
<dbReference type="PANTHER" id="PTHR45614:SF264">
    <property type="entry name" value="HOMEODOMAIN-RELATED"/>
    <property type="match status" value="1"/>
</dbReference>
<proteinExistence type="predicted"/>
<dbReference type="SUPFAM" id="SSF46689">
    <property type="entry name" value="Homeodomain-like"/>
    <property type="match status" value="1"/>
</dbReference>
<evidence type="ECO:0000256" key="3">
    <source>
        <dbReference type="ARBA" id="ARBA00023015"/>
    </source>
</evidence>
<name>A0ABD3CRR2_9LAMI</name>
<dbReference type="Proteomes" id="UP001632038">
    <property type="component" value="Unassembled WGS sequence"/>
</dbReference>
<comment type="caution">
    <text evidence="9">The sequence shown here is derived from an EMBL/GenBank/DDBJ whole genome shotgun (WGS) entry which is preliminary data.</text>
</comment>
<organism evidence="9 10">
    <name type="scientific">Castilleja foliolosa</name>
    <dbReference type="NCBI Taxonomy" id="1961234"/>
    <lineage>
        <taxon>Eukaryota</taxon>
        <taxon>Viridiplantae</taxon>
        <taxon>Streptophyta</taxon>
        <taxon>Embryophyta</taxon>
        <taxon>Tracheophyta</taxon>
        <taxon>Spermatophyta</taxon>
        <taxon>Magnoliopsida</taxon>
        <taxon>eudicotyledons</taxon>
        <taxon>Gunneridae</taxon>
        <taxon>Pentapetalae</taxon>
        <taxon>asterids</taxon>
        <taxon>lamiids</taxon>
        <taxon>Lamiales</taxon>
        <taxon>Orobanchaceae</taxon>
        <taxon>Pedicularideae</taxon>
        <taxon>Castillejinae</taxon>
        <taxon>Castilleja</taxon>
    </lineage>
</organism>
<evidence type="ECO:0000259" key="7">
    <source>
        <dbReference type="PROSITE" id="PS50090"/>
    </source>
</evidence>
<keyword evidence="3" id="KW-0805">Transcription regulation</keyword>
<accession>A0ABD3CRR2</accession>
<dbReference type="InterPro" id="IPR050560">
    <property type="entry name" value="MYB_TF"/>
</dbReference>
<feature type="domain" description="Myb-like" evidence="7">
    <location>
        <begin position="72"/>
        <end position="118"/>
    </location>
</feature>
<dbReference type="InterPro" id="IPR009057">
    <property type="entry name" value="Homeodomain-like_sf"/>
</dbReference>
<dbReference type="InterPro" id="IPR017930">
    <property type="entry name" value="Myb_dom"/>
</dbReference>
<evidence type="ECO:0000259" key="8">
    <source>
        <dbReference type="PROSITE" id="PS51294"/>
    </source>
</evidence>
<protein>
    <submittedName>
        <fullName evidence="9">Uncharacterized protein</fullName>
    </submittedName>
</protein>
<dbReference type="EMBL" id="JAVIJP010000032">
    <property type="protein sequence ID" value="KAL3632660.1"/>
    <property type="molecule type" value="Genomic_DNA"/>
</dbReference>